<evidence type="ECO:0000313" key="2">
    <source>
        <dbReference type="EMBL" id="AHI21706.1"/>
    </source>
</evidence>
<dbReference type="HOGENOM" id="CLU_161884_0_0_11"/>
<dbReference type="Proteomes" id="UP000019222">
    <property type="component" value="Chromosome"/>
</dbReference>
<dbReference type="STRING" id="1224164.B843_01570"/>
<organism evidence="2 3">
    <name type="scientific">Corynebacterium vitaeruminis DSM 20294</name>
    <dbReference type="NCBI Taxonomy" id="1224164"/>
    <lineage>
        <taxon>Bacteria</taxon>
        <taxon>Bacillati</taxon>
        <taxon>Actinomycetota</taxon>
        <taxon>Actinomycetes</taxon>
        <taxon>Mycobacteriales</taxon>
        <taxon>Corynebacteriaceae</taxon>
        <taxon>Corynebacterium</taxon>
    </lineage>
</organism>
<name>W5XXF3_9CORY</name>
<dbReference type="PATRIC" id="fig|1224164.3.peg.303"/>
<evidence type="ECO:0000313" key="3">
    <source>
        <dbReference type="Proteomes" id="UP000019222"/>
    </source>
</evidence>
<keyword evidence="1" id="KW-0472">Membrane</keyword>
<dbReference type="AlphaFoldDB" id="W5XXF3"/>
<dbReference type="KEGG" id="cvt:B843_01570"/>
<feature type="transmembrane region" description="Helical" evidence="1">
    <location>
        <begin position="6"/>
        <end position="31"/>
    </location>
</feature>
<keyword evidence="1" id="KW-0812">Transmembrane</keyword>
<sequence>MATLEAAASIALLVTVAGLIVGAIATVATYIKVVDTAGAAARAHAIGQDFVPARGSVAVREVGGVVEVTASAPAMFMEVRATARFPAEVSDRGAEVAE</sequence>
<gene>
    <name evidence="2" type="ORF">B843_01570</name>
</gene>
<dbReference type="EMBL" id="CP004353">
    <property type="protein sequence ID" value="AHI21706.1"/>
    <property type="molecule type" value="Genomic_DNA"/>
</dbReference>
<accession>W5XXF3</accession>
<evidence type="ECO:0000256" key="1">
    <source>
        <dbReference type="SAM" id="Phobius"/>
    </source>
</evidence>
<keyword evidence="1" id="KW-1133">Transmembrane helix</keyword>
<keyword evidence="3" id="KW-1185">Reference proteome</keyword>
<reference evidence="2 3" key="1">
    <citation type="submission" date="2013-02" db="EMBL/GenBank/DDBJ databases">
        <title>The complete genome sequence of Corynebacterium vitaeruminis DSM 20294.</title>
        <authorList>
            <person name="Ruckert C."/>
            <person name="Albersmeier A."/>
            <person name="Kalinowski J."/>
        </authorList>
    </citation>
    <scope>NUCLEOTIDE SEQUENCE [LARGE SCALE GENOMIC DNA]</scope>
    <source>
        <strain evidence="3">ATCC 10234</strain>
    </source>
</reference>
<proteinExistence type="predicted"/>
<protein>
    <submittedName>
        <fullName evidence="2">Uncharacterized protein</fullName>
    </submittedName>
</protein>